<proteinExistence type="predicted"/>
<feature type="transmembrane region" description="Helical" evidence="6">
    <location>
        <begin position="198"/>
        <end position="217"/>
    </location>
</feature>
<dbReference type="RefSeq" id="WP_289960500.1">
    <property type="nucleotide sequence ID" value="NZ_JAUEOZ010000001.1"/>
</dbReference>
<accession>A0ABT7XWT2</accession>
<comment type="subcellular location">
    <subcellularLocation>
        <location evidence="1">Membrane</location>
        <topology evidence="1">Multi-pass membrane protein</topology>
    </subcellularLocation>
</comment>
<feature type="transmembrane region" description="Helical" evidence="6">
    <location>
        <begin position="165"/>
        <end position="186"/>
    </location>
</feature>
<keyword evidence="5 6" id="KW-0472">Membrane</keyword>
<comment type="caution">
    <text evidence="8">The sequence shown here is derived from an EMBL/GenBank/DDBJ whole genome shotgun (WGS) entry which is preliminary data.</text>
</comment>
<feature type="transmembrane region" description="Helical" evidence="6">
    <location>
        <begin position="291"/>
        <end position="314"/>
    </location>
</feature>
<evidence type="ECO:0000259" key="7">
    <source>
        <dbReference type="PROSITE" id="PS50850"/>
    </source>
</evidence>
<keyword evidence="3 6" id="KW-0812">Transmembrane</keyword>
<reference evidence="8" key="1">
    <citation type="submission" date="2024-05" db="EMBL/GenBank/DDBJ databases">
        <title>Genome Sequences of Four Agar- Degrading Marine Bacteria.</title>
        <authorList>
            <person name="Phillips E.K."/>
            <person name="Shaffer J.C."/>
            <person name="Henson M.W."/>
            <person name="Temperton B."/>
            <person name="Thrash C.J."/>
            <person name="Martin M.O."/>
        </authorList>
    </citation>
    <scope>NUCLEOTIDE SEQUENCE</scope>
    <source>
        <strain evidence="8">EKP203</strain>
    </source>
</reference>
<protein>
    <submittedName>
        <fullName evidence="8">MFS transporter</fullName>
    </submittedName>
</protein>
<sequence length="542" mass="58553">MVNTLKPHKIYVLWVLCLAQFTLSADVANLSISTATLVKHFQTDIPSIQLLGSIQPLIGAALMLSASMLGLIIGWRRLLILGATLGLISSTGFLFAVDIYIIQYFVRPLAGVSSAMTLPAVLALVVAHFPGKQRAVGFGMMAAATGLAAAVIPLLAGWIQDHFHWQWSFVFIVVCYFSVLVGACVLIKPIHTNRPAKFDLLGSSLGAVSIVFIFFGLLKIPYWGGILAIEQANIPQWLAFVLPLSPALMFILLGTALIGCFIYQQHSFEKQYGYALLPISWLENIACRRGFTILSLMYVILGGSSFLIVTYLQVAIGLTAMHSGAIILLFSVAMISASILTPILSKGQNTKVLCCASFTGIAIAAGLLIISSQDTQILISFYLAMIGLGSSIGVLASQCPLLITRALGEREAEQSGGLQATVRNLGLVVGISLLGGINQATLDSNIRSNHEISTYYPKPFVQALQETPHVPYIDNHRTSDVANKFNLDHYQKHYLLSLNASARSSAFNLAMSTLLIIALWGLRVSCLIPTISVANRNTDSRQ</sequence>
<dbReference type="Gene3D" id="1.20.1250.20">
    <property type="entry name" value="MFS general substrate transporter like domains"/>
    <property type="match status" value="2"/>
</dbReference>
<gene>
    <name evidence="8" type="ORF">QWJ08_02175</name>
</gene>
<feature type="transmembrane region" description="Helical" evidence="6">
    <location>
        <begin position="237"/>
        <end position="263"/>
    </location>
</feature>
<feature type="transmembrane region" description="Helical" evidence="6">
    <location>
        <begin position="377"/>
        <end position="396"/>
    </location>
</feature>
<dbReference type="PANTHER" id="PTHR42718">
    <property type="entry name" value="MAJOR FACILITATOR SUPERFAMILY MULTIDRUG TRANSPORTER MFSC"/>
    <property type="match status" value="1"/>
</dbReference>
<evidence type="ECO:0000256" key="4">
    <source>
        <dbReference type="ARBA" id="ARBA00022989"/>
    </source>
</evidence>
<dbReference type="SUPFAM" id="SSF103473">
    <property type="entry name" value="MFS general substrate transporter"/>
    <property type="match status" value="1"/>
</dbReference>
<evidence type="ECO:0000256" key="6">
    <source>
        <dbReference type="SAM" id="Phobius"/>
    </source>
</evidence>
<keyword evidence="9" id="KW-1185">Reference proteome</keyword>
<feature type="domain" description="Major facilitator superfamily (MFS) profile" evidence="7">
    <location>
        <begin position="12"/>
        <end position="529"/>
    </location>
</feature>
<feature type="transmembrane region" description="Helical" evidence="6">
    <location>
        <begin position="352"/>
        <end position="371"/>
    </location>
</feature>
<evidence type="ECO:0000256" key="2">
    <source>
        <dbReference type="ARBA" id="ARBA00022448"/>
    </source>
</evidence>
<dbReference type="PROSITE" id="PS50850">
    <property type="entry name" value="MFS"/>
    <property type="match status" value="1"/>
</dbReference>
<organism evidence="8 9">
    <name type="scientific">Vibrio agarivorans</name>
    <dbReference type="NCBI Taxonomy" id="153622"/>
    <lineage>
        <taxon>Bacteria</taxon>
        <taxon>Pseudomonadati</taxon>
        <taxon>Pseudomonadota</taxon>
        <taxon>Gammaproteobacteria</taxon>
        <taxon>Vibrionales</taxon>
        <taxon>Vibrionaceae</taxon>
        <taxon>Vibrio</taxon>
    </lineage>
</organism>
<feature type="transmembrane region" description="Helical" evidence="6">
    <location>
        <begin position="320"/>
        <end position="340"/>
    </location>
</feature>
<evidence type="ECO:0000313" key="9">
    <source>
        <dbReference type="Proteomes" id="UP001169719"/>
    </source>
</evidence>
<name>A0ABT7XWT2_9VIBR</name>
<dbReference type="PANTHER" id="PTHR42718:SF9">
    <property type="entry name" value="MAJOR FACILITATOR SUPERFAMILY MULTIDRUG TRANSPORTER MFSC"/>
    <property type="match status" value="1"/>
</dbReference>
<dbReference type="InterPro" id="IPR036259">
    <property type="entry name" value="MFS_trans_sf"/>
</dbReference>
<feature type="transmembrane region" description="Helical" evidence="6">
    <location>
        <begin position="136"/>
        <end position="159"/>
    </location>
</feature>
<evidence type="ECO:0000256" key="3">
    <source>
        <dbReference type="ARBA" id="ARBA00022692"/>
    </source>
</evidence>
<dbReference type="Proteomes" id="UP001169719">
    <property type="component" value="Unassembled WGS sequence"/>
</dbReference>
<evidence type="ECO:0000313" key="8">
    <source>
        <dbReference type="EMBL" id="MDN2480210.1"/>
    </source>
</evidence>
<feature type="transmembrane region" description="Helical" evidence="6">
    <location>
        <begin position="48"/>
        <end position="71"/>
    </location>
</feature>
<dbReference type="InterPro" id="IPR020846">
    <property type="entry name" value="MFS_dom"/>
</dbReference>
<feature type="transmembrane region" description="Helical" evidence="6">
    <location>
        <begin position="505"/>
        <end position="522"/>
    </location>
</feature>
<dbReference type="InterPro" id="IPR011701">
    <property type="entry name" value="MFS"/>
</dbReference>
<feature type="transmembrane region" description="Helical" evidence="6">
    <location>
        <begin position="78"/>
        <end position="102"/>
    </location>
</feature>
<dbReference type="EMBL" id="JAUEOZ010000001">
    <property type="protein sequence ID" value="MDN2480210.1"/>
    <property type="molecule type" value="Genomic_DNA"/>
</dbReference>
<evidence type="ECO:0000256" key="1">
    <source>
        <dbReference type="ARBA" id="ARBA00004141"/>
    </source>
</evidence>
<keyword evidence="2" id="KW-0813">Transport</keyword>
<keyword evidence="4 6" id="KW-1133">Transmembrane helix</keyword>
<feature type="transmembrane region" description="Helical" evidence="6">
    <location>
        <begin position="108"/>
        <end position="129"/>
    </location>
</feature>
<evidence type="ECO:0000256" key="5">
    <source>
        <dbReference type="ARBA" id="ARBA00023136"/>
    </source>
</evidence>
<dbReference type="Pfam" id="PF07690">
    <property type="entry name" value="MFS_1"/>
    <property type="match status" value="1"/>
</dbReference>